<dbReference type="SUPFAM" id="SSF63965">
    <property type="entry name" value="Precorrin-8X methylmutase CbiC/CobH"/>
    <property type="match status" value="1"/>
</dbReference>
<evidence type="ECO:0000256" key="3">
    <source>
        <dbReference type="ARBA" id="ARBA00022573"/>
    </source>
</evidence>
<keyword evidence="7" id="KW-1185">Reference proteome</keyword>
<dbReference type="Proteomes" id="UP001057375">
    <property type="component" value="Unassembled WGS sequence"/>
</dbReference>
<evidence type="ECO:0000259" key="5">
    <source>
        <dbReference type="Pfam" id="PF02570"/>
    </source>
</evidence>
<feature type="domain" description="Cobalamin biosynthesis precorrin-8X methylmutase CobH/CbiC" evidence="5">
    <location>
        <begin position="16"/>
        <end position="174"/>
    </location>
</feature>
<accession>A0ABQ5KZG0</accession>
<keyword evidence="3" id="KW-0169">Cobalamin biosynthesis</keyword>
<gene>
    <name evidence="6" type="ORF">ADUPG1_003394</name>
</gene>
<evidence type="ECO:0000256" key="2">
    <source>
        <dbReference type="ARBA" id="ARBA00009774"/>
    </source>
</evidence>
<reference evidence="6" key="1">
    <citation type="submission" date="2022-03" db="EMBL/GenBank/DDBJ databases">
        <title>Draft genome sequence of Aduncisulcus paluster, a free-living microaerophilic Fornicata.</title>
        <authorList>
            <person name="Yuyama I."/>
            <person name="Kume K."/>
            <person name="Tamura T."/>
            <person name="Inagaki Y."/>
            <person name="Hashimoto T."/>
        </authorList>
    </citation>
    <scope>NUCLEOTIDE SEQUENCE</scope>
    <source>
        <strain evidence="6">NY0171</strain>
    </source>
</reference>
<comment type="pathway">
    <text evidence="1">Cofactor biosynthesis; adenosylcobalamin biosynthesis.</text>
</comment>
<protein>
    <submittedName>
        <fullName evidence="6">Precorrin-8X methylmutase</fullName>
    </submittedName>
</protein>
<keyword evidence="4" id="KW-0413">Isomerase</keyword>
<proteinExistence type="inferred from homology"/>
<comment type="caution">
    <text evidence="6">The sequence shown here is derived from an EMBL/GenBank/DDBJ whole genome shotgun (WGS) entry which is preliminary data.</text>
</comment>
<name>A0ABQ5KZG0_9EUKA</name>
<evidence type="ECO:0000313" key="7">
    <source>
        <dbReference type="Proteomes" id="UP001057375"/>
    </source>
</evidence>
<dbReference type="Pfam" id="PF02570">
    <property type="entry name" value="CbiC"/>
    <property type="match status" value="1"/>
</dbReference>
<dbReference type="PANTHER" id="PTHR43588:SF1">
    <property type="entry name" value="COBALT-PRECORRIN-8 METHYLMUTASE"/>
    <property type="match status" value="1"/>
</dbReference>
<evidence type="ECO:0000313" key="6">
    <source>
        <dbReference type="EMBL" id="GKT37456.1"/>
    </source>
</evidence>
<dbReference type="InterPro" id="IPR036588">
    <property type="entry name" value="CobH/CbiC_sf"/>
</dbReference>
<dbReference type="InterPro" id="IPR003722">
    <property type="entry name" value="Cbl_synth_CobH/CbiC"/>
</dbReference>
<dbReference type="PANTHER" id="PTHR43588">
    <property type="entry name" value="COBALT-PRECORRIN-8 METHYLMUTASE"/>
    <property type="match status" value="1"/>
</dbReference>
<sequence>MDHKELLDNYVRKPMDIEKGSFEIITEEMGPHDFDEKTAPIVKRVIHTTADFEYADLLEFHPKAVEAGMKALKEGSDIYADTNMVMAGINKKRLGEYGGKVYHRVHDEDVVAEAKERSITRSMVAIEKACKDENTKIFAIGNAPTALFTLIELIQAGKIKPELIVGVPVGFVGAE</sequence>
<evidence type="ECO:0000256" key="1">
    <source>
        <dbReference type="ARBA" id="ARBA00004953"/>
    </source>
</evidence>
<evidence type="ECO:0000256" key="4">
    <source>
        <dbReference type="ARBA" id="ARBA00023235"/>
    </source>
</evidence>
<dbReference type="EMBL" id="BQXS01004637">
    <property type="protein sequence ID" value="GKT37456.1"/>
    <property type="molecule type" value="Genomic_DNA"/>
</dbReference>
<dbReference type="Gene3D" id="3.40.50.10230">
    <property type="entry name" value="Cobalamin biosynthesis CobH/CbiC, precorrin-8X methylmutase"/>
    <property type="match status" value="1"/>
</dbReference>
<organism evidence="6 7">
    <name type="scientific">Aduncisulcus paluster</name>
    <dbReference type="NCBI Taxonomy" id="2918883"/>
    <lineage>
        <taxon>Eukaryota</taxon>
        <taxon>Metamonada</taxon>
        <taxon>Carpediemonas-like organisms</taxon>
        <taxon>Aduncisulcus</taxon>
    </lineage>
</organism>
<feature type="non-terminal residue" evidence="6">
    <location>
        <position position="175"/>
    </location>
</feature>
<comment type="similarity">
    <text evidence="2">Belongs to the CobH/CbiC family.</text>
</comment>